<organism evidence="1 2">
    <name type="scientific">Hymenobacter defluvii</name>
    <dbReference type="NCBI Taxonomy" id="2054411"/>
    <lineage>
        <taxon>Bacteria</taxon>
        <taxon>Pseudomonadati</taxon>
        <taxon>Bacteroidota</taxon>
        <taxon>Cytophagia</taxon>
        <taxon>Cytophagales</taxon>
        <taxon>Hymenobacteraceae</taxon>
        <taxon>Hymenobacter</taxon>
    </lineage>
</organism>
<dbReference type="Proteomes" id="UP000670527">
    <property type="component" value="Unassembled WGS sequence"/>
</dbReference>
<proteinExistence type="predicted"/>
<dbReference type="EMBL" id="JAGETX010000011">
    <property type="protein sequence ID" value="MBO3272336.1"/>
    <property type="molecule type" value="Genomic_DNA"/>
</dbReference>
<evidence type="ECO:0000313" key="2">
    <source>
        <dbReference type="Proteomes" id="UP000670527"/>
    </source>
</evidence>
<reference evidence="1 2" key="1">
    <citation type="submission" date="2021-03" db="EMBL/GenBank/DDBJ databases">
        <authorList>
            <person name="Kim M.K."/>
        </authorList>
    </citation>
    <scope>NUCLEOTIDE SEQUENCE [LARGE SCALE GENOMIC DNA]</scope>
    <source>
        <strain evidence="1 2">BT507</strain>
    </source>
</reference>
<evidence type="ECO:0000313" key="1">
    <source>
        <dbReference type="EMBL" id="MBO3272336.1"/>
    </source>
</evidence>
<dbReference type="RefSeq" id="WP_208308601.1">
    <property type="nucleotide sequence ID" value="NZ_JAGETX010000011.1"/>
</dbReference>
<keyword evidence="2" id="KW-1185">Reference proteome</keyword>
<sequence>MTQGFATMKRYDDKTFFIAASTDPVKTGTLTLTRFDTVAHIAAGTFSFPLRNQETGQFYYVTDGRFDLHYNE</sequence>
<accession>A0ABS3TFA3</accession>
<name>A0ABS3TFA3_9BACT</name>
<protein>
    <submittedName>
        <fullName evidence="1">Uncharacterized protein</fullName>
    </submittedName>
</protein>
<comment type="caution">
    <text evidence="1">The sequence shown here is derived from an EMBL/GenBank/DDBJ whole genome shotgun (WGS) entry which is preliminary data.</text>
</comment>
<gene>
    <name evidence="1" type="ORF">J4D97_16900</name>
</gene>